<evidence type="ECO:0000256" key="9">
    <source>
        <dbReference type="ARBA" id="ARBA00074712"/>
    </source>
</evidence>
<dbReference type="InterPro" id="IPR028137">
    <property type="entry name" value="Syncollin"/>
</dbReference>
<evidence type="ECO:0000256" key="10">
    <source>
        <dbReference type="SAM" id="SignalP"/>
    </source>
</evidence>
<evidence type="ECO:0000256" key="5">
    <source>
        <dbReference type="ARBA" id="ARBA00023329"/>
    </source>
</evidence>
<dbReference type="PANTHER" id="PTHR17503">
    <property type="entry name" value="SYNCOLLIN"/>
    <property type="match status" value="1"/>
</dbReference>
<keyword evidence="1" id="KW-0268">Exocytosis</keyword>
<gene>
    <name evidence="11" type="ORF">GDO86_015819</name>
</gene>
<evidence type="ECO:0000313" key="11">
    <source>
        <dbReference type="EMBL" id="KAG8448889.1"/>
    </source>
</evidence>
<dbReference type="OrthoDB" id="9947298at2759"/>
<dbReference type="GO" id="GO:0006887">
    <property type="term" value="P:exocytosis"/>
    <property type="evidence" value="ECO:0007669"/>
    <property type="project" value="UniProtKB-KW"/>
</dbReference>
<keyword evidence="4" id="KW-1015">Disulfide bond</keyword>
<evidence type="ECO:0000256" key="6">
    <source>
        <dbReference type="ARBA" id="ARBA00037795"/>
    </source>
</evidence>
<keyword evidence="5" id="KW-0968">Cytoplasmic vesicle</keyword>
<evidence type="ECO:0000256" key="8">
    <source>
        <dbReference type="ARBA" id="ARBA00060468"/>
    </source>
</evidence>
<comment type="caution">
    <text evidence="11">The sequence shown here is derived from an EMBL/GenBank/DDBJ whole genome shotgun (WGS) entry which is preliminary data.</text>
</comment>
<name>A0A8T2JUI9_9PIPI</name>
<keyword evidence="12" id="KW-1185">Reference proteome</keyword>
<organism evidence="11 12">
    <name type="scientific">Hymenochirus boettgeri</name>
    <name type="common">Congo dwarf clawed frog</name>
    <dbReference type="NCBI Taxonomy" id="247094"/>
    <lineage>
        <taxon>Eukaryota</taxon>
        <taxon>Metazoa</taxon>
        <taxon>Chordata</taxon>
        <taxon>Craniata</taxon>
        <taxon>Vertebrata</taxon>
        <taxon>Euteleostomi</taxon>
        <taxon>Amphibia</taxon>
        <taxon>Batrachia</taxon>
        <taxon>Anura</taxon>
        <taxon>Pipoidea</taxon>
        <taxon>Pipidae</taxon>
        <taxon>Pipinae</taxon>
        <taxon>Hymenochirus</taxon>
    </lineage>
</organism>
<evidence type="ECO:0000256" key="7">
    <source>
        <dbReference type="ARBA" id="ARBA00057037"/>
    </source>
</evidence>
<evidence type="ECO:0000256" key="2">
    <source>
        <dbReference type="ARBA" id="ARBA00022729"/>
    </source>
</evidence>
<comment type="subcellular location">
    <subcellularLocation>
        <location evidence="6">Zymogen granule lumen</location>
    </subcellularLocation>
    <subcellularLocation>
        <location evidence="8">Zymogen granule membrane</location>
        <topology evidence="8">Peripheral membrane protein</topology>
        <orientation evidence="8">Lumenal side</orientation>
    </subcellularLocation>
</comment>
<reference evidence="11" key="1">
    <citation type="thesis" date="2020" institute="ProQuest LLC" country="789 East Eisenhower Parkway, Ann Arbor, MI, USA">
        <title>Comparative Genomics and Chromosome Evolution.</title>
        <authorList>
            <person name="Mudd A.B."/>
        </authorList>
    </citation>
    <scope>NUCLEOTIDE SEQUENCE</scope>
    <source>
        <strain evidence="11">Female2</strain>
        <tissue evidence="11">Blood</tissue>
    </source>
</reference>
<dbReference type="Proteomes" id="UP000812440">
    <property type="component" value="Chromosome 8_10"/>
</dbReference>
<dbReference type="GO" id="GO:0042589">
    <property type="term" value="C:zymogen granule membrane"/>
    <property type="evidence" value="ECO:0007669"/>
    <property type="project" value="UniProtKB-SubCell"/>
</dbReference>
<dbReference type="Gene3D" id="2.60.20.10">
    <property type="entry name" value="Crystallins"/>
    <property type="match status" value="1"/>
</dbReference>
<protein>
    <recommendedName>
        <fullName evidence="9">Syncollin</fullName>
    </recommendedName>
</protein>
<feature type="signal peptide" evidence="10">
    <location>
        <begin position="1"/>
        <end position="18"/>
    </location>
</feature>
<proteinExistence type="predicted"/>
<feature type="chain" id="PRO_5035854851" description="Syncollin" evidence="10">
    <location>
        <begin position="19"/>
        <end position="132"/>
    </location>
</feature>
<dbReference type="PANTHER" id="PTHR17503:SF0">
    <property type="entry name" value="SYNCOLLIN"/>
    <property type="match status" value="1"/>
</dbReference>
<accession>A0A8T2JUI9</accession>
<dbReference type="AlphaFoldDB" id="A0A8T2JUI9"/>
<evidence type="ECO:0000256" key="1">
    <source>
        <dbReference type="ARBA" id="ARBA00022483"/>
    </source>
</evidence>
<keyword evidence="3" id="KW-0472">Membrane</keyword>
<dbReference type="Pfam" id="PF15138">
    <property type="entry name" value="Syncollin"/>
    <property type="match status" value="1"/>
</dbReference>
<dbReference type="EMBL" id="JAACNH010000003">
    <property type="protein sequence ID" value="KAG8448889.1"/>
    <property type="molecule type" value="Genomic_DNA"/>
</dbReference>
<dbReference type="FunFam" id="2.60.20.10:FF:000014">
    <property type="entry name" value="Syncollin"/>
    <property type="match status" value="1"/>
</dbReference>
<sequence>MKLLSLCALSVLLCPSLGLCPLPADLKDNEGNKLCARLYEDNSPYYDQCCEGEFLDVKSGDDFPYIPLKWNNRISSLVVGPRCELSVWNKKAKEGYTRKFSAGAQPRLQEVKKGLFGDWNDSISSYYCKCNY</sequence>
<evidence type="ECO:0000256" key="3">
    <source>
        <dbReference type="ARBA" id="ARBA00023136"/>
    </source>
</evidence>
<evidence type="ECO:0000256" key="4">
    <source>
        <dbReference type="ARBA" id="ARBA00023157"/>
    </source>
</evidence>
<evidence type="ECO:0000313" key="12">
    <source>
        <dbReference type="Proteomes" id="UP000812440"/>
    </source>
</evidence>
<comment type="function">
    <text evidence="7">Functions in exocytosis in pancreatic acinar cells regulating the fusion of zymogen granules with each other. May have a pore-forming activity on membranes and regulate exocytosis in other exocrine tissues.</text>
</comment>
<keyword evidence="2 10" id="KW-0732">Signal</keyword>